<dbReference type="Gene3D" id="2.60.120.260">
    <property type="entry name" value="Galactose-binding domain-like"/>
    <property type="match status" value="1"/>
</dbReference>
<evidence type="ECO:0000256" key="7">
    <source>
        <dbReference type="ARBA" id="ARBA00023157"/>
    </source>
</evidence>
<dbReference type="SUPFAM" id="SSF57184">
    <property type="entry name" value="Growth factor receptor domain"/>
    <property type="match status" value="1"/>
</dbReference>
<keyword evidence="6" id="KW-0106">Calcium</keyword>
<feature type="region of interest" description="Disordered" evidence="8">
    <location>
        <begin position="503"/>
        <end position="527"/>
    </location>
</feature>
<dbReference type="InterPro" id="IPR006585">
    <property type="entry name" value="FTP1"/>
</dbReference>
<dbReference type="InterPro" id="IPR008979">
    <property type="entry name" value="Galactose-bd-like_sf"/>
</dbReference>
<feature type="compositionally biased region" description="Basic residues" evidence="8">
    <location>
        <begin position="503"/>
        <end position="519"/>
    </location>
</feature>
<comment type="function">
    <text evidence="1">Acts as a defensive agent. Recognizes blood group fucosylated oligosaccharides including A, B, H and Lewis B-type antigens. Does not recognize Lewis A antigen and has low affinity for monovalent haptens.</text>
</comment>
<comment type="similarity">
    <text evidence="2">Belongs to the fucolectin family.</text>
</comment>
<proteinExistence type="inferred from homology"/>
<dbReference type="Gene3D" id="2.170.300.10">
    <property type="entry name" value="Tie2 ligand-binding domain superfamily"/>
    <property type="match status" value="1"/>
</dbReference>
<evidence type="ECO:0000256" key="2">
    <source>
        <dbReference type="ARBA" id="ARBA00010147"/>
    </source>
</evidence>
<reference evidence="10 11" key="1">
    <citation type="journal article" date="2023" name="Sci. Data">
        <title>Genome assembly of the Korean intertidal mud-creeper Batillaria attramentaria.</title>
        <authorList>
            <person name="Patra A.K."/>
            <person name="Ho P.T."/>
            <person name="Jun S."/>
            <person name="Lee S.J."/>
            <person name="Kim Y."/>
            <person name="Won Y.J."/>
        </authorList>
    </citation>
    <scope>NUCLEOTIDE SEQUENCE [LARGE SCALE GENOMIC DNA]</scope>
    <source>
        <strain evidence="10">Wonlab-2016</strain>
    </source>
</reference>
<dbReference type="PANTHER" id="PTHR45713">
    <property type="entry name" value="FTP DOMAIN-CONTAINING PROTEIN"/>
    <property type="match status" value="1"/>
</dbReference>
<dbReference type="AlphaFoldDB" id="A0ABD0LWJ0"/>
<dbReference type="GO" id="GO:0046872">
    <property type="term" value="F:metal ion binding"/>
    <property type="evidence" value="ECO:0007669"/>
    <property type="project" value="UniProtKB-KW"/>
</dbReference>
<gene>
    <name evidence="10" type="ORF">BaRGS_00005397</name>
</gene>
<accession>A0ABD0LWJ0</accession>
<protein>
    <recommendedName>
        <fullName evidence="9">Fucolectin tachylectin-4 pentraxin-1 domain-containing protein</fullName>
    </recommendedName>
</protein>
<organism evidence="10 11">
    <name type="scientific">Batillaria attramentaria</name>
    <dbReference type="NCBI Taxonomy" id="370345"/>
    <lineage>
        <taxon>Eukaryota</taxon>
        <taxon>Metazoa</taxon>
        <taxon>Spiralia</taxon>
        <taxon>Lophotrochozoa</taxon>
        <taxon>Mollusca</taxon>
        <taxon>Gastropoda</taxon>
        <taxon>Caenogastropoda</taxon>
        <taxon>Sorbeoconcha</taxon>
        <taxon>Cerithioidea</taxon>
        <taxon>Batillariidae</taxon>
        <taxon>Batillaria</taxon>
    </lineage>
</organism>
<dbReference type="PANTHER" id="PTHR45713:SF6">
    <property type="entry name" value="F5_8 TYPE C DOMAIN-CONTAINING PROTEIN"/>
    <property type="match status" value="1"/>
</dbReference>
<dbReference type="SMART" id="SM00607">
    <property type="entry name" value="FTP"/>
    <property type="match status" value="1"/>
</dbReference>
<dbReference type="InterPro" id="IPR009030">
    <property type="entry name" value="Growth_fac_rcpt_cys_sf"/>
</dbReference>
<keyword evidence="4" id="KW-0479">Metal-binding</keyword>
<name>A0ABD0LWJ0_9CAEN</name>
<evidence type="ECO:0000256" key="6">
    <source>
        <dbReference type="ARBA" id="ARBA00022837"/>
    </source>
</evidence>
<dbReference type="EMBL" id="JACVVK020000020">
    <property type="protein sequence ID" value="KAK7503476.1"/>
    <property type="molecule type" value="Genomic_DNA"/>
</dbReference>
<keyword evidence="11" id="KW-1185">Reference proteome</keyword>
<dbReference type="InterPro" id="IPR051941">
    <property type="entry name" value="BG_Antigen-Binding_Lectin"/>
</dbReference>
<sequence length="527" mass="57360">KNIENVAVGKEATMSSVLRAFQPPCLAVNGDTGTEWNLEPPNCVHSAQYDYSAWWEVDLGRDYIVQRITVFRHEFGRKRLADLQVTLDDQLCYSFPSHTQMEQLNTLPEEIHILCESPLIGRFLKIAKVGTANNSYYDVIDFCEVQVWGCSEGFYGPFCTRTCPQCPTGTTCSKVTGQCEPKCPDGYYGNGCSKSCGHCRDVRPCHKTTGECRNGCEEGWTGSRCDDVFTPTSSLSPITFSTADASVFTDTFSTITPSVASFSETFLTGTHTTGVTLVTDTVKTEDPSADIIFTVTSFTETIIPHTPVTTPPTYTHFTVTFPTGTVLTHTISTAVSSAIPCPLTTIITNCVETVTIIPPFSSAIRTASDTCQSITSSTTQIITNTIPTITPTGAITLPTVTPTETITVPTVTPTDTITVPTVTPTDTITVPTVTPTETITVPTVTPTDTITVPTVTPTETITVPTVTPTETITVPTVTPTDTDWHCFHSYDFLLLCHLPSHSHTHRHHNTSHSHTHRHHNSSDSHTH</sequence>
<evidence type="ECO:0000256" key="1">
    <source>
        <dbReference type="ARBA" id="ARBA00002219"/>
    </source>
</evidence>
<keyword evidence="5" id="KW-0430">Lectin</keyword>
<evidence type="ECO:0000256" key="4">
    <source>
        <dbReference type="ARBA" id="ARBA00022723"/>
    </source>
</evidence>
<evidence type="ECO:0000259" key="9">
    <source>
        <dbReference type="SMART" id="SM00607"/>
    </source>
</evidence>
<keyword evidence="7" id="KW-1015">Disulfide bond</keyword>
<feature type="domain" description="Fucolectin tachylectin-4 pentraxin-1" evidence="9">
    <location>
        <begin position="3"/>
        <end position="152"/>
    </location>
</feature>
<evidence type="ECO:0000256" key="8">
    <source>
        <dbReference type="SAM" id="MobiDB-lite"/>
    </source>
</evidence>
<evidence type="ECO:0000313" key="11">
    <source>
        <dbReference type="Proteomes" id="UP001519460"/>
    </source>
</evidence>
<dbReference type="GO" id="GO:0010185">
    <property type="term" value="P:regulation of cellular defense response"/>
    <property type="evidence" value="ECO:0007669"/>
    <property type="project" value="UniProtKB-ARBA"/>
</dbReference>
<comment type="subunit">
    <text evidence="3">Homotrimer.</text>
</comment>
<evidence type="ECO:0000256" key="5">
    <source>
        <dbReference type="ARBA" id="ARBA00022734"/>
    </source>
</evidence>
<comment type="caution">
    <text evidence="10">The sequence shown here is derived from an EMBL/GenBank/DDBJ whole genome shotgun (WGS) entry which is preliminary data.</text>
</comment>
<evidence type="ECO:0000256" key="3">
    <source>
        <dbReference type="ARBA" id="ARBA00011233"/>
    </source>
</evidence>
<dbReference type="Proteomes" id="UP001519460">
    <property type="component" value="Unassembled WGS sequence"/>
</dbReference>
<dbReference type="Pfam" id="PF22633">
    <property type="entry name" value="F5_F8_type_C_2"/>
    <property type="match status" value="1"/>
</dbReference>
<feature type="non-terminal residue" evidence="10">
    <location>
        <position position="1"/>
    </location>
</feature>
<dbReference type="SUPFAM" id="SSF49785">
    <property type="entry name" value="Galactose-binding domain-like"/>
    <property type="match status" value="1"/>
</dbReference>
<evidence type="ECO:0000313" key="10">
    <source>
        <dbReference type="EMBL" id="KAK7503476.1"/>
    </source>
</evidence>
<dbReference type="GO" id="GO:0001868">
    <property type="term" value="P:regulation of complement activation, lectin pathway"/>
    <property type="evidence" value="ECO:0007669"/>
    <property type="project" value="UniProtKB-ARBA"/>
</dbReference>
<dbReference type="GO" id="GO:0042806">
    <property type="term" value="F:fucose binding"/>
    <property type="evidence" value="ECO:0007669"/>
    <property type="project" value="UniProtKB-ARBA"/>
</dbReference>